<keyword evidence="4" id="KW-0808">Transferase</keyword>
<dbReference type="RefSeq" id="WP_209656595.1">
    <property type="nucleotide sequence ID" value="NZ_JAGJCB010000024.1"/>
</dbReference>
<evidence type="ECO:0000256" key="3">
    <source>
        <dbReference type="ARBA" id="ARBA00022553"/>
    </source>
</evidence>
<feature type="transmembrane region" description="Helical" evidence="7">
    <location>
        <begin position="12"/>
        <end position="32"/>
    </location>
</feature>
<gene>
    <name evidence="9" type="ORF">J8H85_16910</name>
</gene>
<dbReference type="CDD" id="cd19410">
    <property type="entry name" value="HK9-like_sensor"/>
    <property type="match status" value="1"/>
</dbReference>
<dbReference type="InterPro" id="IPR035965">
    <property type="entry name" value="PAS-like_dom_sf"/>
</dbReference>
<evidence type="ECO:0000256" key="1">
    <source>
        <dbReference type="ARBA" id="ARBA00000085"/>
    </source>
</evidence>
<reference evidence="9 10" key="1">
    <citation type="submission" date="2021-04" db="EMBL/GenBank/DDBJ databases">
        <title>Mariniflexile gromovii gen. nov., sp. nov., a gliding bacterium isolated from the sea urchin Strongylocentrotus intermedius.</title>
        <authorList>
            <person name="Ko S."/>
            <person name="Le V."/>
            <person name="Ahn C.-Y."/>
            <person name="Oh H.-M."/>
        </authorList>
    </citation>
    <scope>NUCLEOTIDE SEQUENCE [LARGE SCALE GENOMIC DNA]</scope>
    <source>
        <strain evidence="9 10">KCTC 12570</strain>
    </source>
</reference>
<dbReference type="Pfam" id="PF05227">
    <property type="entry name" value="CHASE3"/>
    <property type="match status" value="1"/>
</dbReference>
<organism evidence="9 10">
    <name type="scientific">Mariniflexile gromovii</name>
    <dbReference type="NCBI Taxonomy" id="362523"/>
    <lineage>
        <taxon>Bacteria</taxon>
        <taxon>Pseudomonadati</taxon>
        <taxon>Bacteroidota</taxon>
        <taxon>Flavobacteriia</taxon>
        <taxon>Flavobacteriales</taxon>
        <taxon>Flavobacteriaceae</taxon>
        <taxon>Mariniflexile</taxon>
    </lineage>
</organism>
<evidence type="ECO:0000256" key="2">
    <source>
        <dbReference type="ARBA" id="ARBA00012438"/>
    </source>
</evidence>
<dbReference type="InterPro" id="IPR036097">
    <property type="entry name" value="HisK_dim/P_sf"/>
</dbReference>
<dbReference type="EMBL" id="JAGJCB010000024">
    <property type="protein sequence ID" value="MBP0905513.1"/>
    <property type="molecule type" value="Genomic_DNA"/>
</dbReference>
<dbReference type="InterPro" id="IPR004358">
    <property type="entry name" value="Sig_transdc_His_kin-like_C"/>
</dbReference>
<feature type="coiled-coil region" evidence="6">
    <location>
        <begin position="339"/>
        <end position="366"/>
    </location>
</feature>
<evidence type="ECO:0000313" key="9">
    <source>
        <dbReference type="EMBL" id="MBP0905513.1"/>
    </source>
</evidence>
<dbReference type="EC" id="2.7.13.3" evidence="2"/>
<keyword evidence="6" id="KW-0175">Coiled coil</keyword>
<evidence type="ECO:0000256" key="6">
    <source>
        <dbReference type="SAM" id="Coils"/>
    </source>
</evidence>
<keyword evidence="7" id="KW-0812">Transmembrane</keyword>
<dbReference type="PANTHER" id="PTHR43304">
    <property type="entry name" value="PHYTOCHROME-LIKE PROTEIN CPH1"/>
    <property type="match status" value="1"/>
</dbReference>
<keyword evidence="7" id="KW-1133">Transmembrane helix</keyword>
<dbReference type="SMART" id="SM00086">
    <property type="entry name" value="PAC"/>
    <property type="match status" value="1"/>
</dbReference>
<evidence type="ECO:0000313" key="10">
    <source>
        <dbReference type="Proteomes" id="UP000670776"/>
    </source>
</evidence>
<dbReference type="InterPro" id="IPR000014">
    <property type="entry name" value="PAS"/>
</dbReference>
<dbReference type="Gene3D" id="3.30.565.10">
    <property type="entry name" value="Histidine kinase-like ATPase, C-terminal domain"/>
    <property type="match status" value="1"/>
</dbReference>
<dbReference type="CDD" id="cd00082">
    <property type="entry name" value="HisKA"/>
    <property type="match status" value="1"/>
</dbReference>
<comment type="caution">
    <text evidence="9">The sequence shown here is derived from an EMBL/GenBank/DDBJ whole genome shotgun (WGS) entry which is preliminary data.</text>
</comment>
<dbReference type="CDD" id="cd00130">
    <property type="entry name" value="PAS"/>
    <property type="match status" value="1"/>
</dbReference>
<dbReference type="SUPFAM" id="SSF55785">
    <property type="entry name" value="PYP-like sensor domain (PAS domain)"/>
    <property type="match status" value="1"/>
</dbReference>
<dbReference type="Proteomes" id="UP000670776">
    <property type="component" value="Unassembled WGS sequence"/>
</dbReference>
<keyword evidence="5" id="KW-0418">Kinase</keyword>
<name>A0ABS4BY59_9FLAO</name>
<dbReference type="SUPFAM" id="SSF55874">
    <property type="entry name" value="ATPase domain of HSP90 chaperone/DNA topoisomerase II/histidine kinase"/>
    <property type="match status" value="1"/>
</dbReference>
<dbReference type="InterPro" id="IPR003661">
    <property type="entry name" value="HisK_dim/P_dom"/>
</dbReference>
<evidence type="ECO:0000256" key="5">
    <source>
        <dbReference type="ARBA" id="ARBA00022777"/>
    </source>
</evidence>
<dbReference type="Pfam" id="PF02518">
    <property type="entry name" value="HATPase_c"/>
    <property type="match status" value="1"/>
</dbReference>
<feature type="transmembrane region" description="Helical" evidence="7">
    <location>
        <begin position="188"/>
        <end position="206"/>
    </location>
</feature>
<dbReference type="InterPro" id="IPR003594">
    <property type="entry name" value="HATPase_dom"/>
</dbReference>
<dbReference type="Pfam" id="PF08447">
    <property type="entry name" value="PAS_3"/>
    <property type="match status" value="1"/>
</dbReference>
<dbReference type="NCBIfam" id="TIGR00229">
    <property type="entry name" value="sensory_box"/>
    <property type="match status" value="1"/>
</dbReference>
<comment type="catalytic activity">
    <reaction evidence="1">
        <text>ATP + protein L-histidine = ADP + protein N-phospho-L-histidine.</text>
        <dbReference type="EC" id="2.7.13.3"/>
    </reaction>
</comment>
<accession>A0ABS4BY59</accession>
<dbReference type="InterPro" id="IPR007891">
    <property type="entry name" value="CHASE3"/>
</dbReference>
<sequence length="594" mass="68947">MIKRIISKSAIFLRIIFLISVFLILLIGGFTYKHISNLTNSSKLVVTTFKVNVELEKVMSYLKDAENGHRNYILTKDTTHLEPYLTAREKVNESFAELKEIANHGPVQEENLKTLSKYIDSLFRNFTQTSAFVENGFALTEEFKSNFFEEKIIMDSIRHKISEMMDLENRHLQERQKQYQSNLEFTPLFLYLMLLLTLVLIIVSYSKINNDFKNIKIINNQLSIFKEATIQLETVGKHGNWVWYVESNKYTFSDNLYRVLGEKPRAFEPTFEAFLEFVHPDDRKKFSADVERMMKEEDLPFTYYRIIKKDGTVKHIKGYGKLLINNDGEKRIVGNITDISDEIERFLELEERNLELEKNNAELSEFNYVASHDLQEPLRKIQTFISRLEDKEAKNLSASGNQYLERIKVSATRMRLLIDDLLQFSRTNKPDKEFVLTNLNELLEQAKQDVAETIIEKQAIITSDVLPTVSVIPFQVHQLFLNLLSNSLKYSKVAEAPVIKITYELVHSKDDINLINIPKNEYHKITFSDNGIGFEQQYANQIFELFNRLHNKQEYSGTGVGLSICKKIIDNHNGIIIANGEPNIGAIFTIYLPI</sequence>
<dbReference type="PROSITE" id="PS50109">
    <property type="entry name" value="HIS_KIN"/>
    <property type="match status" value="1"/>
</dbReference>
<proteinExistence type="predicted"/>
<dbReference type="InterPro" id="IPR001610">
    <property type="entry name" value="PAC"/>
</dbReference>
<dbReference type="SUPFAM" id="SSF47384">
    <property type="entry name" value="Homodimeric domain of signal transducing histidine kinase"/>
    <property type="match status" value="1"/>
</dbReference>
<keyword evidence="10" id="KW-1185">Reference proteome</keyword>
<dbReference type="InterPro" id="IPR036890">
    <property type="entry name" value="HATPase_C_sf"/>
</dbReference>
<dbReference type="SMART" id="SM00387">
    <property type="entry name" value="HATPase_c"/>
    <property type="match status" value="1"/>
</dbReference>
<dbReference type="InterPro" id="IPR005467">
    <property type="entry name" value="His_kinase_dom"/>
</dbReference>
<dbReference type="Gene3D" id="3.30.450.20">
    <property type="entry name" value="PAS domain"/>
    <property type="match status" value="1"/>
</dbReference>
<keyword evidence="3" id="KW-0597">Phosphoprotein</keyword>
<dbReference type="InterPro" id="IPR052162">
    <property type="entry name" value="Sensor_kinase/Photoreceptor"/>
</dbReference>
<dbReference type="Pfam" id="PF00512">
    <property type="entry name" value="HisKA"/>
    <property type="match status" value="1"/>
</dbReference>
<evidence type="ECO:0000259" key="8">
    <source>
        <dbReference type="PROSITE" id="PS50109"/>
    </source>
</evidence>
<dbReference type="SMART" id="SM00388">
    <property type="entry name" value="HisKA"/>
    <property type="match status" value="1"/>
</dbReference>
<keyword evidence="7" id="KW-0472">Membrane</keyword>
<dbReference type="Gene3D" id="1.10.287.130">
    <property type="match status" value="1"/>
</dbReference>
<dbReference type="InterPro" id="IPR013655">
    <property type="entry name" value="PAS_fold_3"/>
</dbReference>
<dbReference type="PANTHER" id="PTHR43304:SF1">
    <property type="entry name" value="PAC DOMAIN-CONTAINING PROTEIN"/>
    <property type="match status" value="1"/>
</dbReference>
<feature type="domain" description="Histidine kinase" evidence="8">
    <location>
        <begin position="369"/>
        <end position="594"/>
    </location>
</feature>
<dbReference type="PRINTS" id="PR00344">
    <property type="entry name" value="BCTRLSENSOR"/>
</dbReference>
<protein>
    <recommendedName>
        <fullName evidence="2">histidine kinase</fullName>
        <ecNumber evidence="2">2.7.13.3</ecNumber>
    </recommendedName>
</protein>
<evidence type="ECO:0000256" key="4">
    <source>
        <dbReference type="ARBA" id="ARBA00022679"/>
    </source>
</evidence>
<evidence type="ECO:0000256" key="7">
    <source>
        <dbReference type="SAM" id="Phobius"/>
    </source>
</evidence>